<sequence>MKENLVSRTALMAAYLRSFHSIHDTPKIFDDFLAHQLLTAEEHKSFQDYYLFLLKKINNELSSNGQVISLAKMMQAMTASSLILSRSRYTEDTLEKAVQYGVKQYVILGAGMDTFAFRRAEMLKQIAVFEVDHPDTQTFKRQRIAELGWECSPSLHFIPVDFTIDSLKEALFQSSFDPTALSFFSWLGVTYYLPQDVVFDTLRTIADITSAGSKVVFDYYDTDIFDHEKVHPLMKTAMENLKRHGEPIKTAFNATTLTTELANAGLHLCEQLDPNEIEERYFKKRSDQYHALGHAHFGCIMT</sequence>
<dbReference type="GO" id="GO:0008168">
    <property type="term" value="F:methyltransferase activity"/>
    <property type="evidence" value="ECO:0007669"/>
    <property type="project" value="UniProtKB-UniRule"/>
</dbReference>
<dbReference type="PANTHER" id="PTHR43619">
    <property type="entry name" value="S-ADENOSYL-L-METHIONINE-DEPENDENT METHYLTRANSFERASE YKTD-RELATED"/>
    <property type="match status" value="1"/>
</dbReference>
<reference evidence="5 6" key="1">
    <citation type="submission" date="2019-03" db="EMBL/GenBank/DDBJ databases">
        <title>Genomic Encyclopedia of Type Strains, Phase IV (KMG-IV): sequencing the most valuable type-strain genomes for metagenomic binning, comparative biology and taxonomic classification.</title>
        <authorList>
            <person name="Goeker M."/>
        </authorList>
    </citation>
    <scope>NUCLEOTIDE SEQUENCE [LARGE SCALE GENOMIC DNA]</scope>
    <source>
        <strain evidence="5 6">LX-B</strain>
    </source>
</reference>
<keyword evidence="3 5" id="KW-0808">Transferase</keyword>
<comment type="similarity">
    <text evidence="1 4">Belongs to the UPF0677 family.</text>
</comment>
<dbReference type="Proteomes" id="UP000295008">
    <property type="component" value="Unassembled WGS sequence"/>
</dbReference>
<keyword evidence="2 4" id="KW-0489">Methyltransferase</keyword>
<name>A0A4R1QMQ0_HYDET</name>
<dbReference type="NCBIfam" id="TIGR00027">
    <property type="entry name" value="mthyl_TIGR00027"/>
    <property type="match status" value="1"/>
</dbReference>
<accession>A0A4R1QMQ0</accession>
<evidence type="ECO:0000256" key="2">
    <source>
        <dbReference type="ARBA" id="ARBA00022603"/>
    </source>
</evidence>
<dbReference type="InterPro" id="IPR007213">
    <property type="entry name" value="Ppm1/Ppm2/Tcmp"/>
</dbReference>
<dbReference type="Pfam" id="PF04072">
    <property type="entry name" value="LCM"/>
    <property type="match status" value="1"/>
</dbReference>
<evidence type="ECO:0000256" key="1">
    <source>
        <dbReference type="ARBA" id="ARBA00008138"/>
    </source>
</evidence>
<dbReference type="Gene3D" id="3.40.50.150">
    <property type="entry name" value="Vaccinia Virus protein VP39"/>
    <property type="match status" value="1"/>
</dbReference>
<dbReference type="PANTHER" id="PTHR43619:SF2">
    <property type="entry name" value="S-ADENOSYL-L-METHIONINE-DEPENDENT METHYLTRANSFERASES SUPERFAMILY PROTEIN"/>
    <property type="match status" value="1"/>
</dbReference>
<organism evidence="5 6">
    <name type="scientific">Hydrogenispora ethanolica</name>
    <dbReference type="NCBI Taxonomy" id="1082276"/>
    <lineage>
        <taxon>Bacteria</taxon>
        <taxon>Bacillati</taxon>
        <taxon>Bacillota</taxon>
        <taxon>Hydrogenispora</taxon>
    </lineage>
</organism>
<dbReference type="OrthoDB" id="9806164at2"/>
<dbReference type="AlphaFoldDB" id="A0A4R1QMQ0"/>
<evidence type="ECO:0000256" key="3">
    <source>
        <dbReference type="ARBA" id="ARBA00022679"/>
    </source>
</evidence>
<proteinExistence type="inferred from homology"/>
<comment type="caution">
    <text evidence="5">The sequence shown here is derived from an EMBL/GenBank/DDBJ whole genome shotgun (WGS) entry which is preliminary data.</text>
</comment>
<keyword evidence="4" id="KW-0949">S-adenosyl-L-methionine</keyword>
<dbReference type="InterPro" id="IPR011610">
    <property type="entry name" value="SAM_mthyl_Trfase_ML2640-like"/>
</dbReference>
<evidence type="ECO:0000313" key="6">
    <source>
        <dbReference type="Proteomes" id="UP000295008"/>
    </source>
</evidence>
<dbReference type="EC" id="2.1.1.-" evidence="4"/>
<dbReference type="SUPFAM" id="SSF53335">
    <property type="entry name" value="S-adenosyl-L-methionine-dependent methyltransferases"/>
    <property type="match status" value="1"/>
</dbReference>
<comment type="function">
    <text evidence="4">Exhibits S-adenosyl-L-methionine-dependent methyltransferase activity.</text>
</comment>
<evidence type="ECO:0000256" key="4">
    <source>
        <dbReference type="RuleBase" id="RU362030"/>
    </source>
</evidence>
<protein>
    <recommendedName>
        <fullName evidence="4">S-adenosyl-L-methionine-dependent methyltransferase</fullName>
        <ecNumber evidence="4">2.1.1.-</ecNumber>
    </recommendedName>
</protein>
<gene>
    <name evidence="5" type="ORF">EDC14_10589</name>
</gene>
<keyword evidence="6" id="KW-1185">Reference proteome</keyword>
<dbReference type="GO" id="GO:0032259">
    <property type="term" value="P:methylation"/>
    <property type="evidence" value="ECO:0007669"/>
    <property type="project" value="UniProtKB-KW"/>
</dbReference>
<dbReference type="InterPro" id="IPR029063">
    <property type="entry name" value="SAM-dependent_MTases_sf"/>
</dbReference>
<evidence type="ECO:0000313" key="5">
    <source>
        <dbReference type="EMBL" id="TCL54956.1"/>
    </source>
</evidence>
<dbReference type="EMBL" id="SLUN01000058">
    <property type="protein sequence ID" value="TCL54956.1"/>
    <property type="molecule type" value="Genomic_DNA"/>
</dbReference>